<organism evidence="1 2">
    <name type="scientific">Rhizobium etli (strain CIAT 652)</name>
    <dbReference type="NCBI Taxonomy" id="491916"/>
    <lineage>
        <taxon>Bacteria</taxon>
        <taxon>Pseudomonadati</taxon>
        <taxon>Pseudomonadota</taxon>
        <taxon>Alphaproteobacteria</taxon>
        <taxon>Hyphomicrobiales</taxon>
        <taxon>Rhizobiaceae</taxon>
        <taxon>Rhizobium/Agrobacterium group</taxon>
        <taxon>Rhizobium</taxon>
    </lineage>
</organism>
<dbReference type="AlphaFoldDB" id="B3Q2Y5"/>
<name>B3Q2Y5_RHIE6</name>
<sequence length="112" mass="12312">MRRGPQRHFPPRRLNTIRHRTILSAVELHANSLVPSATVDISRKCRASATFVRFVVIGTFCSPVSPSNTHQPALNPPIDKRKSSSWRVGAVGMVFADPWLQAAESSLHDAGS</sequence>
<dbReference type="EMBL" id="CP001076">
    <property type="protein sequence ID" value="ACE94041.1"/>
    <property type="molecule type" value="Genomic_DNA"/>
</dbReference>
<dbReference type="HOGENOM" id="CLU_2438674_0_0_5"/>
<dbReference type="KEGG" id="rec:RHECIAT_PB0000338"/>
<protein>
    <submittedName>
        <fullName evidence="1">Uncharacterized protein</fullName>
    </submittedName>
</protein>
<accession>B3Q2Y5</accession>
<evidence type="ECO:0000313" key="1">
    <source>
        <dbReference type="EMBL" id="ACE94041.1"/>
    </source>
</evidence>
<evidence type="ECO:0000313" key="2">
    <source>
        <dbReference type="Proteomes" id="UP000008817"/>
    </source>
</evidence>
<dbReference type="Proteomes" id="UP000008817">
    <property type="component" value="Plasmid pB"/>
</dbReference>
<reference evidence="1 2" key="1">
    <citation type="submission" date="2008-04" db="EMBL/GenBank/DDBJ databases">
        <title>Genome diversity and DNA divergence of Rhizobium etli.</title>
        <authorList>
            <person name="Gonzalez V."/>
            <person name="Acosta J.L."/>
            <person name="Santamaria R.I."/>
            <person name="Bustos P."/>
            <person name="Hernandez-Gonzalez I.L."/>
            <person name="Fernandez J.L."/>
            <person name="Diaz R."/>
            <person name="Flores M."/>
            <person name="Mora J."/>
            <person name="Palacios R."/>
            <person name="Davila G."/>
        </authorList>
    </citation>
    <scope>NUCLEOTIDE SEQUENCE [LARGE SCALE GENOMIC DNA]</scope>
    <source>
        <strain evidence="1 2">CIAT 652</strain>
        <plasmid evidence="2">Plasmid pB</plasmid>
    </source>
</reference>
<gene>
    <name evidence="1" type="ordered locus">RHECIAT_PB0000338</name>
</gene>
<geneLocation type="plasmid" evidence="1 2">
    <name>pB</name>
</geneLocation>
<proteinExistence type="predicted"/>
<keyword evidence="1" id="KW-0614">Plasmid</keyword>